<feature type="compositionally biased region" description="Basic and acidic residues" evidence="2">
    <location>
        <begin position="118"/>
        <end position="131"/>
    </location>
</feature>
<proteinExistence type="predicted"/>
<accession>A0A8H7C2A0</accession>
<evidence type="ECO:0000313" key="3">
    <source>
        <dbReference type="EMBL" id="KAF7760972.1"/>
    </source>
</evidence>
<feature type="compositionally biased region" description="Low complexity" evidence="2">
    <location>
        <begin position="74"/>
        <end position="83"/>
    </location>
</feature>
<evidence type="ECO:0000313" key="4">
    <source>
        <dbReference type="Proteomes" id="UP000629468"/>
    </source>
</evidence>
<organism evidence="3 4">
    <name type="scientific">Agaricus bisporus var. burnettii</name>
    <dbReference type="NCBI Taxonomy" id="192524"/>
    <lineage>
        <taxon>Eukaryota</taxon>
        <taxon>Fungi</taxon>
        <taxon>Dikarya</taxon>
        <taxon>Basidiomycota</taxon>
        <taxon>Agaricomycotina</taxon>
        <taxon>Agaricomycetes</taxon>
        <taxon>Agaricomycetidae</taxon>
        <taxon>Agaricales</taxon>
        <taxon>Agaricineae</taxon>
        <taxon>Agaricaceae</taxon>
        <taxon>Agaricus</taxon>
    </lineage>
</organism>
<name>A0A8H7C2A0_AGABI</name>
<sequence>MSSEVSRPDPPDVHTIWYSPPQLSVEIAQYLLSIFNHFSTVGAIAGPDDWYVSQVEVYKNRTGFRHELLLATVQQTPRTRPQQDSSSAGHQDVISTEARQGRPNPIPSQPQATGYLIIERRVDGRRPKEGASESGPANPGEQTRESSEDGDSSSFDDSVIGKWRRKKSAVQFLSGKKPALDEVRHKLAKGEMGKAELIGRMDLPQPAALPHEDDSDTIFEELLAKVQSQQITAASTALSSSSPPTAFSSSSSRRFVSLLALLCLADTVSKEETYYSITSNNFYWYCSTILYTLRRYTQGTIILPLGKGGIVSILPGDSNDAIKTKFVEAKSRFGRFSILDIVTPPEPEKIDGILREWEVNRTQTENECDRHRLQTLQKERDAIARANAETLDQLKTLQKEKDVIAREKAEALDELGRTRKQLQAAQDALAKQGILMT</sequence>
<comment type="caution">
    <text evidence="3">The sequence shown here is derived from an EMBL/GenBank/DDBJ whole genome shotgun (WGS) entry which is preliminary data.</text>
</comment>
<reference evidence="3 4" key="1">
    <citation type="journal article" name="Sci. Rep.">
        <title>Telomere-to-telomere assembled and centromere annotated genomes of the two main subspecies of the button mushroom Agaricus bisporus reveal especially polymorphic chromosome ends.</title>
        <authorList>
            <person name="Sonnenberg A.S.M."/>
            <person name="Sedaghat-Telgerd N."/>
            <person name="Lavrijssen B."/>
            <person name="Ohm R.A."/>
            <person name="Hendrickx P.M."/>
            <person name="Scholtmeijer K."/>
            <person name="Baars J.J.P."/>
            <person name="van Peer A."/>
        </authorList>
    </citation>
    <scope>NUCLEOTIDE SEQUENCE [LARGE SCALE GENOMIC DNA]</scope>
    <source>
        <strain evidence="3 4">H119_p4</strain>
    </source>
</reference>
<keyword evidence="1" id="KW-0175">Coiled coil</keyword>
<feature type="coiled-coil region" evidence="1">
    <location>
        <begin position="354"/>
        <end position="432"/>
    </location>
</feature>
<feature type="compositionally biased region" description="Polar residues" evidence="2">
    <location>
        <begin position="84"/>
        <end position="98"/>
    </location>
</feature>
<evidence type="ECO:0000256" key="2">
    <source>
        <dbReference type="SAM" id="MobiDB-lite"/>
    </source>
</evidence>
<gene>
    <name evidence="3" type="ORF">Agabi119p4_10381</name>
</gene>
<feature type="region of interest" description="Disordered" evidence="2">
    <location>
        <begin position="73"/>
        <end position="160"/>
    </location>
</feature>
<dbReference type="AlphaFoldDB" id="A0A8H7C2A0"/>
<protein>
    <submittedName>
        <fullName evidence="3">Uncharacterized protein</fullName>
    </submittedName>
</protein>
<dbReference type="Proteomes" id="UP000629468">
    <property type="component" value="Unassembled WGS sequence"/>
</dbReference>
<evidence type="ECO:0000256" key="1">
    <source>
        <dbReference type="SAM" id="Coils"/>
    </source>
</evidence>
<dbReference type="EMBL" id="JABXXO010000014">
    <property type="protein sequence ID" value="KAF7760972.1"/>
    <property type="molecule type" value="Genomic_DNA"/>
</dbReference>